<gene>
    <name evidence="3" type="ORF">ACFPOE_15180</name>
</gene>
<organism evidence="3 4">
    <name type="scientific">Caenimonas terrae</name>
    <dbReference type="NCBI Taxonomy" id="696074"/>
    <lineage>
        <taxon>Bacteria</taxon>
        <taxon>Pseudomonadati</taxon>
        <taxon>Pseudomonadota</taxon>
        <taxon>Betaproteobacteria</taxon>
        <taxon>Burkholderiales</taxon>
        <taxon>Comamonadaceae</taxon>
        <taxon>Caenimonas</taxon>
    </lineage>
</organism>
<keyword evidence="1" id="KW-0472">Membrane</keyword>
<feature type="transmembrane region" description="Helical" evidence="1">
    <location>
        <begin position="99"/>
        <end position="117"/>
    </location>
</feature>
<dbReference type="EMBL" id="JBHSMF010000009">
    <property type="protein sequence ID" value="MFC5498890.1"/>
    <property type="molecule type" value="Genomic_DNA"/>
</dbReference>
<evidence type="ECO:0000313" key="3">
    <source>
        <dbReference type="EMBL" id="MFC5498890.1"/>
    </source>
</evidence>
<name>A0ABW0NE20_9BURK</name>
<evidence type="ECO:0000313" key="4">
    <source>
        <dbReference type="Proteomes" id="UP001596037"/>
    </source>
</evidence>
<evidence type="ECO:0000256" key="1">
    <source>
        <dbReference type="SAM" id="Phobius"/>
    </source>
</evidence>
<keyword evidence="4" id="KW-1185">Reference proteome</keyword>
<evidence type="ECO:0000256" key="2">
    <source>
        <dbReference type="SAM" id="SignalP"/>
    </source>
</evidence>
<comment type="caution">
    <text evidence="3">The sequence shown here is derived from an EMBL/GenBank/DDBJ whole genome shotgun (WGS) entry which is preliminary data.</text>
</comment>
<dbReference type="Proteomes" id="UP001596037">
    <property type="component" value="Unassembled WGS sequence"/>
</dbReference>
<protein>
    <submittedName>
        <fullName evidence="3">PA2779 family protein</fullName>
    </submittedName>
</protein>
<keyword evidence="2" id="KW-0732">Signal</keyword>
<dbReference type="Pfam" id="PF20332">
    <property type="entry name" value="DUF6627"/>
    <property type="match status" value="1"/>
</dbReference>
<dbReference type="InterPro" id="IPR046735">
    <property type="entry name" value="PA2779-like"/>
</dbReference>
<proteinExistence type="predicted"/>
<keyword evidence="1" id="KW-0812">Transmembrane</keyword>
<feature type="chain" id="PRO_5045063181" evidence="2">
    <location>
        <begin position="27"/>
        <end position="119"/>
    </location>
</feature>
<feature type="signal peptide" evidence="2">
    <location>
        <begin position="1"/>
        <end position="26"/>
    </location>
</feature>
<reference evidence="4" key="1">
    <citation type="journal article" date="2019" name="Int. J. Syst. Evol. Microbiol.">
        <title>The Global Catalogue of Microorganisms (GCM) 10K type strain sequencing project: providing services to taxonomists for standard genome sequencing and annotation.</title>
        <authorList>
            <consortium name="The Broad Institute Genomics Platform"/>
            <consortium name="The Broad Institute Genome Sequencing Center for Infectious Disease"/>
            <person name="Wu L."/>
            <person name="Ma J."/>
        </authorList>
    </citation>
    <scope>NUCLEOTIDE SEQUENCE [LARGE SCALE GENOMIC DNA]</scope>
    <source>
        <strain evidence="4">CCUG 57401</strain>
    </source>
</reference>
<accession>A0ABW0NE20</accession>
<keyword evidence="1" id="KW-1133">Transmembrane helix</keyword>
<dbReference type="RefSeq" id="WP_376850967.1">
    <property type="nucleotide sequence ID" value="NZ_JBHSMF010000009.1"/>
</dbReference>
<dbReference type="NCBIfam" id="NF033919">
    <property type="entry name" value="PA2779_fam"/>
    <property type="match status" value="1"/>
</dbReference>
<sequence length="119" mass="12523">MISLKKNTCRVLIVAMMALSFQTARAGMIGTEQAAAVGGAATQRSLVMSVLDRAETAAQLQAQGIDPAMARERVASMTDQEVLKLAGDMHTAPAGGLDAGGWLAVVVVAGLIWYFAFRR</sequence>